<dbReference type="PROSITE" id="PS50110">
    <property type="entry name" value="RESPONSE_REGULATORY"/>
    <property type="match status" value="1"/>
</dbReference>
<evidence type="ECO:0000256" key="1">
    <source>
        <dbReference type="ARBA" id="ARBA00022553"/>
    </source>
</evidence>
<dbReference type="GO" id="GO:0000160">
    <property type="term" value="P:phosphorelay signal transduction system"/>
    <property type="evidence" value="ECO:0007669"/>
    <property type="project" value="UniProtKB-KW"/>
</dbReference>
<dbReference type="SUPFAM" id="SSF52172">
    <property type="entry name" value="CheY-like"/>
    <property type="match status" value="1"/>
</dbReference>
<dbReference type="InterPro" id="IPR011006">
    <property type="entry name" value="CheY-like_superfamily"/>
</dbReference>
<dbReference type="InterPro" id="IPR050595">
    <property type="entry name" value="Bact_response_regulator"/>
</dbReference>
<gene>
    <name evidence="4" type="ORF">UFOVP1089_8</name>
    <name evidence="5" type="ORF">UFOVP1443_27</name>
</gene>
<dbReference type="EMBL" id="LR797029">
    <property type="protein sequence ID" value="CAB4182546.1"/>
    <property type="molecule type" value="Genomic_DNA"/>
</dbReference>
<keyword evidence="1" id="KW-0597">Phosphoprotein</keyword>
<dbReference type="InterPro" id="IPR001789">
    <property type="entry name" value="Sig_transdc_resp-reg_receiver"/>
</dbReference>
<organism evidence="4">
    <name type="scientific">uncultured Caudovirales phage</name>
    <dbReference type="NCBI Taxonomy" id="2100421"/>
    <lineage>
        <taxon>Viruses</taxon>
        <taxon>Duplodnaviria</taxon>
        <taxon>Heunggongvirae</taxon>
        <taxon>Uroviricota</taxon>
        <taxon>Caudoviricetes</taxon>
        <taxon>Peduoviridae</taxon>
        <taxon>Maltschvirus</taxon>
        <taxon>Maltschvirus maltsch</taxon>
    </lineage>
</organism>
<dbReference type="SMART" id="SM00448">
    <property type="entry name" value="REC"/>
    <property type="match status" value="1"/>
</dbReference>
<sequence length="134" mass="15380">MELVKKFLNFFGTKKKHKKNILLVDDNKICLKANSSVIESYSSDLNIVTADTGQKAIDIIRSQEFEFIILDLGISDINGIEILKMMNLKKDDIKKVIVLTVYDSDYFKIACKHLNAHSFIEKPLNLEKLLRVFS</sequence>
<keyword evidence="2" id="KW-0902">Two-component regulatory system</keyword>
<dbReference type="PANTHER" id="PTHR44591">
    <property type="entry name" value="STRESS RESPONSE REGULATOR PROTEIN 1"/>
    <property type="match status" value="1"/>
</dbReference>
<evidence type="ECO:0000259" key="3">
    <source>
        <dbReference type="PROSITE" id="PS50110"/>
    </source>
</evidence>
<dbReference type="Gene3D" id="3.40.50.2300">
    <property type="match status" value="1"/>
</dbReference>
<accession>A0A6J5QJC0</accession>
<protein>
    <submittedName>
        <fullName evidence="4">CheY FOG, CheY-like receiver</fullName>
    </submittedName>
</protein>
<dbReference type="EMBL" id="LR797389">
    <property type="protein sequence ID" value="CAB4212608.1"/>
    <property type="molecule type" value="Genomic_DNA"/>
</dbReference>
<evidence type="ECO:0000313" key="5">
    <source>
        <dbReference type="EMBL" id="CAB4212608.1"/>
    </source>
</evidence>
<reference evidence="4" key="1">
    <citation type="submission" date="2020-05" db="EMBL/GenBank/DDBJ databases">
        <authorList>
            <person name="Chiriac C."/>
            <person name="Salcher M."/>
            <person name="Ghai R."/>
            <person name="Kavagutti S V."/>
        </authorList>
    </citation>
    <scope>NUCLEOTIDE SEQUENCE</scope>
</reference>
<proteinExistence type="predicted"/>
<feature type="domain" description="Response regulatory" evidence="3">
    <location>
        <begin position="20"/>
        <end position="134"/>
    </location>
</feature>
<dbReference type="PANTHER" id="PTHR44591:SF14">
    <property type="entry name" value="PROTEIN PILG"/>
    <property type="match status" value="1"/>
</dbReference>
<evidence type="ECO:0000256" key="2">
    <source>
        <dbReference type="ARBA" id="ARBA00023012"/>
    </source>
</evidence>
<dbReference type="Pfam" id="PF00072">
    <property type="entry name" value="Response_reg"/>
    <property type="match status" value="1"/>
</dbReference>
<name>A0A6J5QJC0_9CAUD</name>
<evidence type="ECO:0000313" key="4">
    <source>
        <dbReference type="EMBL" id="CAB4182546.1"/>
    </source>
</evidence>